<comment type="caution">
    <text evidence="2">The sequence shown here is derived from an EMBL/GenBank/DDBJ whole genome shotgun (WGS) entry which is preliminary data.</text>
</comment>
<accession>A0ABV7NVL4</accession>
<dbReference type="Proteomes" id="UP001595645">
    <property type="component" value="Unassembled WGS sequence"/>
</dbReference>
<proteinExistence type="predicted"/>
<reference evidence="3" key="1">
    <citation type="journal article" date="2019" name="Int. J. Syst. Evol. Microbiol.">
        <title>The Global Catalogue of Microorganisms (GCM) 10K type strain sequencing project: providing services to taxonomists for standard genome sequencing and annotation.</title>
        <authorList>
            <consortium name="The Broad Institute Genomics Platform"/>
            <consortium name="The Broad Institute Genome Sequencing Center for Infectious Disease"/>
            <person name="Wu L."/>
            <person name="Ma J."/>
        </authorList>
    </citation>
    <scope>NUCLEOTIDE SEQUENCE [LARGE SCALE GENOMIC DNA]</scope>
    <source>
        <strain evidence="3">CGMCC 4.7676</strain>
    </source>
</reference>
<evidence type="ECO:0000313" key="3">
    <source>
        <dbReference type="Proteomes" id="UP001595645"/>
    </source>
</evidence>
<evidence type="ECO:0008006" key="4">
    <source>
        <dbReference type="Google" id="ProtNLM"/>
    </source>
</evidence>
<feature type="region of interest" description="Disordered" evidence="1">
    <location>
        <begin position="66"/>
        <end position="89"/>
    </location>
</feature>
<protein>
    <recommendedName>
        <fullName evidence="4">PE domain-containing protein</fullName>
    </recommendedName>
</protein>
<evidence type="ECO:0000256" key="1">
    <source>
        <dbReference type="SAM" id="MobiDB-lite"/>
    </source>
</evidence>
<gene>
    <name evidence="2" type="ORF">ACFOSH_15005</name>
</gene>
<name>A0ABV7NVL4_9PSEU</name>
<sequence length="133" mass="14170">MAEQNTVDDFSLPGLNFFVADDLNAAGSAGGFSLSRDEMTAELENLRRLHDRIEAQRERAAPLWSIVSPGSDPASVRNTNASNTSGTSYGEHLARQSQFVATIIGKIQTALGITQQHDEQAAAEIGNVGGGHF</sequence>
<evidence type="ECO:0000313" key="2">
    <source>
        <dbReference type="EMBL" id="MFC3450740.1"/>
    </source>
</evidence>
<keyword evidence="3" id="KW-1185">Reference proteome</keyword>
<dbReference type="EMBL" id="JBHRWK010000020">
    <property type="protein sequence ID" value="MFC3450740.1"/>
    <property type="molecule type" value="Genomic_DNA"/>
</dbReference>
<feature type="compositionally biased region" description="Polar residues" evidence="1">
    <location>
        <begin position="76"/>
        <end position="88"/>
    </location>
</feature>
<organism evidence="2 3">
    <name type="scientific">Amycolatopsis speibonae</name>
    <dbReference type="NCBI Taxonomy" id="1450224"/>
    <lineage>
        <taxon>Bacteria</taxon>
        <taxon>Bacillati</taxon>
        <taxon>Actinomycetota</taxon>
        <taxon>Actinomycetes</taxon>
        <taxon>Pseudonocardiales</taxon>
        <taxon>Pseudonocardiaceae</taxon>
        <taxon>Amycolatopsis</taxon>
    </lineage>
</organism>
<dbReference type="RefSeq" id="WP_378239474.1">
    <property type="nucleotide sequence ID" value="NZ_JBHRWK010000020.1"/>
</dbReference>